<dbReference type="GO" id="GO:0005524">
    <property type="term" value="F:ATP binding"/>
    <property type="evidence" value="ECO:0007669"/>
    <property type="project" value="UniProtKB-KW"/>
</dbReference>
<dbReference type="OrthoDB" id="5337378at2759"/>
<gene>
    <name evidence="8" type="ORF">BD289DRAFT_443086</name>
</gene>
<comment type="similarity">
    <text evidence="5">Belongs to the protein kinase superfamily. Ser/Thr protein kinase family. GCN2 subfamily.</text>
</comment>
<evidence type="ECO:0000256" key="5">
    <source>
        <dbReference type="ARBA" id="ARBA00037982"/>
    </source>
</evidence>
<evidence type="ECO:0000313" key="8">
    <source>
        <dbReference type="EMBL" id="PSR78954.1"/>
    </source>
</evidence>
<feature type="domain" description="Protein kinase" evidence="7">
    <location>
        <begin position="82"/>
        <end position="436"/>
    </location>
</feature>
<dbReference type="Proteomes" id="UP000241462">
    <property type="component" value="Unassembled WGS sequence"/>
</dbReference>
<keyword evidence="9" id="KW-1185">Reference proteome</keyword>
<dbReference type="GO" id="GO:0110031">
    <property type="term" value="P:negative regulation of G2/MI transition of meiotic cell cycle"/>
    <property type="evidence" value="ECO:0007669"/>
    <property type="project" value="TreeGrafter"/>
</dbReference>
<sequence length="466" mass="51582">MFAASSPKTPRDSNTLLPPDLSCLSIPNREQASSTRFGSLPPVTPTAREDDNLGAFADRRISITPVNGLSLGDVDLDLRSRFDQVEVVGRGEFSQVYRVTRVSRSAAATLDSNPGTPPTPLEAQVFAVKKTRLPFFGARDREAKLREVIVLRALRGRPHVLQFIESWENQYHLYIQTEYCEEGSLSEFLGIVGAAGRLDDFRIWKILLEASMGLQSIHEAGFIHLDFKPANVLINYEGQLKIGDFGLATPWPAARGIEGEGDRRYIAPEILEARYDKPADVFSLGLVMFEIASNVWLPDNGPVWHALRAGNFAAVPTGPLTGSESDALSRDARGMPVAGDVDAASDTYSLEDEDEDFHLYHHQPRFPSKFMHSPTHNPSNLFGLSKRTQSRRPPAFMVQNEHKGSLDKVVTRMLSPSPTNRPTIQQLLETDSIRWVIANRRAGATVYEGNWGPQVFGGLDADMSDV</sequence>
<name>A0A2T2ZXG3_9PEZI</name>
<proteinExistence type="inferred from homology"/>
<evidence type="ECO:0000256" key="1">
    <source>
        <dbReference type="ARBA" id="ARBA00022679"/>
    </source>
</evidence>
<keyword evidence="2" id="KW-0547">Nucleotide-binding</keyword>
<keyword evidence="3 8" id="KW-0418">Kinase</keyword>
<dbReference type="Gene3D" id="3.30.200.20">
    <property type="entry name" value="Phosphorylase Kinase, domain 1"/>
    <property type="match status" value="1"/>
</dbReference>
<dbReference type="STRING" id="2025994.A0A2T2ZXG3"/>
<dbReference type="GO" id="GO:0004713">
    <property type="term" value="F:protein tyrosine kinase activity"/>
    <property type="evidence" value="ECO:0007669"/>
    <property type="project" value="TreeGrafter"/>
</dbReference>
<evidence type="ECO:0000259" key="7">
    <source>
        <dbReference type="PROSITE" id="PS50011"/>
    </source>
</evidence>
<dbReference type="PROSITE" id="PS50011">
    <property type="entry name" value="PROTEIN_KINASE_DOM"/>
    <property type="match status" value="1"/>
</dbReference>
<dbReference type="GO" id="GO:0005737">
    <property type="term" value="C:cytoplasm"/>
    <property type="evidence" value="ECO:0007669"/>
    <property type="project" value="TreeGrafter"/>
</dbReference>
<reference evidence="8 9" key="1">
    <citation type="journal article" date="2018" name="Mycol. Prog.">
        <title>Coniella lustricola, a new species from submerged detritus.</title>
        <authorList>
            <person name="Raudabaugh D.B."/>
            <person name="Iturriaga T."/>
            <person name="Carver A."/>
            <person name="Mondo S."/>
            <person name="Pangilinan J."/>
            <person name="Lipzen A."/>
            <person name="He G."/>
            <person name="Amirebrahimi M."/>
            <person name="Grigoriev I.V."/>
            <person name="Miller A.N."/>
        </authorList>
    </citation>
    <scope>NUCLEOTIDE SEQUENCE [LARGE SCALE GENOMIC DNA]</scope>
    <source>
        <strain evidence="8 9">B22-T-1</strain>
    </source>
</reference>
<dbReference type="Pfam" id="PF00069">
    <property type="entry name" value="Pkinase"/>
    <property type="match status" value="1"/>
</dbReference>
<dbReference type="PANTHER" id="PTHR11042:SF196">
    <property type="entry name" value="MITOSIS INHIBITOR PROTEIN KINASE SWE1"/>
    <property type="match status" value="1"/>
</dbReference>
<dbReference type="SUPFAM" id="SSF56112">
    <property type="entry name" value="Protein kinase-like (PK-like)"/>
    <property type="match status" value="1"/>
</dbReference>
<dbReference type="GO" id="GO:0005634">
    <property type="term" value="C:nucleus"/>
    <property type="evidence" value="ECO:0007669"/>
    <property type="project" value="TreeGrafter"/>
</dbReference>
<keyword evidence="4" id="KW-0067">ATP-binding</keyword>
<dbReference type="EMBL" id="KZ678583">
    <property type="protein sequence ID" value="PSR78954.1"/>
    <property type="molecule type" value="Genomic_DNA"/>
</dbReference>
<dbReference type="AlphaFoldDB" id="A0A2T2ZXG3"/>
<dbReference type="PROSITE" id="PS00108">
    <property type="entry name" value="PROTEIN_KINASE_ST"/>
    <property type="match status" value="1"/>
</dbReference>
<evidence type="ECO:0000313" key="9">
    <source>
        <dbReference type="Proteomes" id="UP000241462"/>
    </source>
</evidence>
<feature type="region of interest" description="Disordered" evidence="6">
    <location>
        <begin position="1"/>
        <end position="51"/>
    </location>
</feature>
<feature type="compositionally biased region" description="Polar residues" evidence="6">
    <location>
        <begin position="1"/>
        <end position="16"/>
    </location>
</feature>
<evidence type="ECO:0000256" key="3">
    <source>
        <dbReference type="ARBA" id="ARBA00022777"/>
    </source>
</evidence>
<accession>A0A2T2ZXG3</accession>
<feature type="compositionally biased region" description="Polar residues" evidence="6">
    <location>
        <begin position="28"/>
        <end position="37"/>
    </location>
</feature>
<dbReference type="Gene3D" id="1.10.510.10">
    <property type="entry name" value="Transferase(Phosphotransferase) domain 1"/>
    <property type="match status" value="1"/>
</dbReference>
<organism evidence="8 9">
    <name type="scientific">Coniella lustricola</name>
    <dbReference type="NCBI Taxonomy" id="2025994"/>
    <lineage>
        <taxon>Eukaryota</taxon>
        <taxon>Fungi</taxon>
        <taxon>Dikarya</taxon>
        <taxon>Ascomycota</taxon>
        <taxon>Pezizomycotina</taxon>
        <taxon>Sordariomycetes</taxon>
        <taxon>Sordariomycetidae</taxon>
        <taxon>Diaporthales</taxon>
        <taxon>Schizoparmaceae</taxon>
        <taxon>Coniella</taxon>
    </lineage>
</organism>
<evidence type="ECO:0000256" key="2">
    <source>
        <dbReference type="ARBA" id="ARBA00022741"/>
    </source>
</evidence>
<dbReference type="InterPro" id="IPR000719">
    <property type="entry name" value="Prot_kinase_dom"/>
</dbReference>
<protein>
    <submittedName>
        <fullName evidence="8">Kinase-like domain-containing protein</fullName>
    </submittedName>
</protein>
<dbReference type="InterPro" id="IPR050339">
    <property type="entry name" value="CC_SR_Kinase"/>
</dbReference>
<keyword evidence="1" id="KW-0808">Transferase</keyword>
<dbReference type="InParanoid" id="A0A2T2ZXG3"/>
<dbReference type="PANTHER" id="PTHR11042">
    <property type="entry name" value="EUKARYOTIC TRANSLATION INITIATION FACTOR 2-ALPHA KINASE EIF2-ALPHA KINASE -RELATED"/>
    <property type="match status" value="1"/>
</dbReference>
<dbReference type="InterPro" id="IPR011009">
    <property type="entry name" value="Kinase-like_dom_sf"/>
</dbReference>
<evidence type="ECO:0000256" key="4">
    <source>
        <dbReference type="ARBA" id="ARBA00022840"/>
    </source>
</evidence>
<evidence type="ECO:0000256" key="6">
    <source>
        <dbReference type="SAM" id="MobiDB-lite"/>
    </source>
</evidence>
<dbReference type="InterPro" id="IPR008271">
    <property type="entry name" value="Ser/Thr_kinase_AS"/>
</dbReference>